<dbReference type="EMBL" id="MUIO01000065">
    <property type="protein sequence ID" value="ORC58167.1"/>
    <property type="molecule type" value="Genomic_DNA"/>
</dbReference>
<keyword evidence="2" id="KW-1185">Reference proteome</keyword>
<dbReference type="STRING" id="1958950.BZK31_16365"/>
<proteinExistence type="predicted"/>
<evidence type="ECO:0000313" key="1">
    <source>
        <dbReference type="EMBL" id="ORC58167.1"/>
    </source>
</evidence>
<dbReference type="Proteomes" id="UP000192815">
    <property type="component" value="Unassembled WGS sequence"/>
</dbReference>
<comment type="caution">
    <text evidence="1">The sequence shown here is derived from an EMBL/GenBank/DDBJ whole genome shotgun (WGS) entry which is preliminary data.</text>
</comment>
<organism evidence="1 2">
    <name type="scientific">Pseudomonas floridensis</name>
    <dbReference type="NCBI Taxonomy" id="1958950"/>
    <lineage>
        <taxon>Bacteria</taxon>
        <taxon>Pseudomonadati</taxon>
        <taxon>Pseudomonadota</taxon>
        <taxon>Gammaproteobacteria</taxon>
        <taxon>Pseudomonadales</taxon>
        <taxon>Pseudomonadaceae</taxon>
        <taxon>Pseudomonas</taxon>
    </lineage>
</organism>
<dbReference type="SUPFAM" id="SSF51182">
    <property type="entry name" value="RmlC-like cupins"/>
    <property type="match status" value="1"/>
</dbReference>
<dbReference type="PANTHER" id="PTHR37943">
    <property type="entry name" value="PROTEIN VES"/>
    <property type="match status" value="1"/>
</dbReference>
<evidence type="ECO:0000313" key="2">
    <source>
        <dbReference type="Proteomes" id="UP000192815"/>
    </source>
</evidence>
<accession>A0A1X0N3S5</accession>
<dbReference type="OrthoDB" id="9800082at2"/>
<dbReference type="CDD" id="cd20490">
    <property type="entry name" value="cupin_HutD_C"/>
    <property type="match status" value="1"/>
</dbReference>
<dbReference type="RefSeq" id="WP_083183992.1">
    <property type="nucleotide sequence ID" value="NZ_CBCRZR010000012.1"/>
</dbReference>
<name>A0A1X0N3S5_9PSED</name>
<dbReference type="PANTHER" id="PTHR37943:SF1">
    <property type="entry name" value="PROTEIN VES"/>
    <property type="match status" value="1"/>
</dbReference>
<evidence type="ECO:0008006" key="3">
    <source>
        <dbReference type="Google" id="ProtNLM"/>
    </source>
</evidence>
<dbReference type="InterPro" id="IPR010282">
    <property type="entry name" value="Uncharacterised_HutD/Ves"/>
</dbReference>
<dbReference type="CDD" id="cd20293">
    <property type="entry name" value="cupin_HutD_N"/>
    <property type="match status" value="1"/>
</dbReference>
<dbReference type="AlphaFoldDB" id="A0A1X0N3S5"/>
<protein>
    <recommendedName>
        <fullName evidence="3">HutD family protein</fullName>
    </recommendedName>
</protein>
<sequence length="207" mass="22602">MIVSKILRAADYPRMPWKNGGGSTEEIARDAGQDLDGFGWRLSIADIEQSGGFSVFAGYQRIITVLQGSGMTLSVDGIPSRQLLPSDPFAFSGDSHVECTLLDGPIRDFNLIYAAHRYSARLQWIDVLQPQRLFSSATTFLLFSMAEQIALSVNDQPWEILGRHDCAQVDNDSASGLMDIELQSSGASRCCLIELNALANEGILTAQ</sequence>
<dbReference type="InterPro" id="IPR011051">
    <property type="entry name" value="RmlC_Cupin_sf"/>
</dbReference>
<dbReference type="Gene3D" id="2.60.120.10">
    <property type="entry name" value="Jelly Rolls"/>
    <property type="match status" value="2"/>
</dbReference>
<dbReference type="Pfam" id="PF05962">
    <property type="entry name" value="HutD"/>
    <property type="match status" value="1"/>
</dbReference>
<dbReference type="InterPro" id="IPR014710">
    <property type="entry name" value="RmlC-like_jellyroll"/>
</dbReference>
<reference evidence="2" key="1">
    <citation type="submission" date="2017-02" db="EMBL/GenBank/DDBJ databases">
        <title>Pseudomonas floridae sp. nov., a novel pathogenic bacterial species isolated from tomato.</title>
        <authorList>
            <person name="Timilsina S."/>
            <person name="Vallad G.E."/>
            <person name="Jones J.B."/>
        </authorList>
    </citation>
    <scope>NUCLEOTIDE SEQUENCE [LARGE SCALE GENOMIC DNA]</scope>
    <source>
        <strain evidence="2">GEV388</strain>
    </source>
</reference>
<gene>
    <name evidence="1" type="ORF">BZK31_16365</name>
</gene>